<proteinExistence type="inferred from homology"/>
<dbReference type="GeneID" id="94841167"/>
<protein>
    <recommendedName>
        <fullName evidence="1">Serine/threonine-protein phosphatase</fullName>
        <ecNumber evidence="1">3.1.3.16</ecNumber>
    </recommendedName>
</protein>
<name>A0A1J4JY85_9EUKA</name>
<accession>A0A1J4JY85</accession>
<dbReference type="EC" id="3.1.3.16" evidence="1"/>
<dbReference type="GO" id="GO:0005737">
    <property type="term" value="C:cytoplasm"/>
    <property type="evidence" value="ECO:0007669"/>
    <property type="project" value="TreeGrafter"/>
</dbReference>
<comment type="similarity">
    <text evidence="1">Belongs to the PPP phosphatase family.</text>
</comment>
<dbReference type="GO" id="GO:0004722">
    <property type="term" value="F:protein serine/threonine phosphatase activity"/>
    <property type="evidence" value="ECO:0007669"/>
    <property type="project" value="UniProtKB-EC"/>
</dbReference>
<comment type="catalytic activity">
    <reaction evidence="1">
        <text>O-phospho-L-threonyl-[protein] + H2O = L-threonyl-[protein] + phosphate</text>
        <dbReference type="Rhea" id="RHEA:47004"/>
        <dbReference type="Rhea" id="RHEA-COMP:11060"/>
        <dbReference type="Rhea" id="RHEA-COMP:11605"/>
        <dbReference type="ChEBI" id="CHEBI:15377"/>
        <dbReference type="ChEBI" id="CHEBI:30013"/>
        <dbReference type="ChEBI" id="CHEBI:43474"/>
        <dbReference type="ChEBI" id="CHEBI:61977"/>
        <dbReference type="EC" id="3.1.3.16"/>
    </reaction>
</comment>
<dbReference type="Pfam" id="PF00149">
    <property type="entry name" value="Metallophos"/>
    <property type="match status" value="1"/>
</dbReference>
<dbReference type="OrthoDB" id="10267127at2759"/>
<dbReference type="SUPFAM" id="SSF56300">
    <property type="entry name" value="Metallo-dependent phosphatases"/>
    <property type="match status" value="1"/>
</dbReference>
<evidence type="ECO:0000256" key="1">
    <source>
        <dbReference type="RuleBase" id="RU004273"/>
    </source>
</evidence>
<dbReference type="PRINTS" id="PR00114">
    <property type="entry name" value="STPHPHTASE"/>
</dbReference>
<dbReference type="VEuPathDB" id="TrichDB:TRFO_28925"/>
<dbReference type="InterPro" id="IPR029052">
    <property type="entry name" value="Metallo-depent_PP-like"/>
</dbReference>
<dbReference type="GO" id="GO:0005634">
    <property type="term" value="C:nucleus"/>
    <property type="evidence" value="ECO:0007669"/>
    <property type="project" value="TreeGrafter"/>
</dbReference>
<organism evidence="3 4">
    <name type="scientific">Tritrichomonas foetus</name>
    <dbReference type="NCBI Taxonomy" id="1144522"/>
    <lineage>
        <taxon>Eukaryota</taxon>
        <taxon>Metamonada</taxon>
        <taxon>Parabasalia</taxon>
        <taxon>Tritrichomonadida</taxon>
        <taxon>Tritrichomonadidae</taxon>
        <taxon>Tritrichomonas</taxon>
    </lineage>
</organism>
<keyword evidence="1" id="KW-0378">Hydrolase</keyword>
<dbReference type="InterPro" id="IPR006186">
    <property type="entry name" value="Ser/Thr-sp_prot-phosphatase"/>
</dbReference>
<reference evidence="3" key="1">
    <citation type="submission" date="2016-10" db="EMBL/GenBank/DDBJ databases">
        <authorList>
            <person name="Benchimol M."/>
            <person name="Almeida L.G."/>
            <person name="Vasconcelos A.T."/>
            <person name="Perreira-Neves A."/>
            <person name="Rosa I.A."/>
            <person name="Tasca T."/>
            <person name="Bogo M.R."/>
            <person name="de Souza W."/>
        </authorList>
    </citation>
    <scope>NUCLEOTIDE SEQUENCE [LARGE SCALE GENOMIC DNA]</scope>
    <source>
        <strain evidence="3">K</strain>
    </source>
</reference>
<dbReference type="InterPro" id="IPR004843">
    <property type="entry name" value="Calcineurin-like_PHP"/>
</dbReference>
<evidence type="ECO:0000259" key="2">
    <source>
        <dbReference type="PROSITE" id="PS00125"/>
    </source>
</evidence>
<gene>
    <name evidence="3" type="primary">Ppx1</name>
    <name evidence="3" type="ORF">TRFO_28925</name>
</gene>
<dbReference type="InterPro" id="IPR050341">
    <property type="entry name" value="PP1_catalytic_subunit"/>
</dbReference>
<feature type="domain" description="Serine/threonine specific protein phosphatases" evidence="2">
    <location>
        <begin position="125"/>
        <end position="130"/>
    </location>
</feature>
<sequence>MESASKVLSAYEKILFTSKDTSHLLGSFIPIPVFDSDLVSALCDEALMILKSQSPLIKINGKCIVAGDLHGNLLDLLRILKIKNFSNDEHFLFLGDYVDKGPFTIETVILLFALLCNYPNKIHLLRGNHEFSRVNGKCGFRNDIMIKYENDNLWYKINSVFDYLSIAALINEKVFCVHGGISPNLDTINDIDFFQMPFKDYLENDVISDLLWSDPNCSISYYSRSERGIGKFYGEKAVSEFIYTNQIKCIIRAHQYITGGIAKFNGNSLFSVFSSSNYLGYGNKCGILEVDECSSISAYALPPILIKEADFPEIPNTASSTHSYIKK</sequence>
<evidence type="ECO:0000313" key="3">
    <source>
        <dbReference type="EMBL" id="OHT03658.1"/>
    </source>
</evidence>
<dbReference type="Proteomes" id="UP000179807">
    <property type="component" value="Unassembled WGS sequence"/>
</dbReference>
<dbReference type="PANTHER" id="PTHR11668">
    <property type="entry name" value="SERINE/THREONINE PROTEIN PHOSPHATASE"/>
    <property type="match status" value="1"/>
</dbReference>
<dbReference type="PANTHER" id="PTHR11668:SF494">
    <property type="entry name" value="PROTEIN PHOSPHATASE, PUTATIVE-RELATED"/>
    <property type="match status" value="1"/>
</dbReference>
<dbReference type="CDD" id="cd00144">
    <property type="entry name" value="MPP_PPP_family"/>
    <property type="match status" value="1"/>
</dbReference>
<dbReference type="Gene3D" id="3.60.21.10">
    <property type="match status" value="1"/>
</dbReference>
<evidence type="ECO:0000313" key="4">
    <source>
        <dbReference type="Proteomes" id="UP000179807"/>
    </source>
</evidence>
<dbReference type="RefSeq" id="XP_068356794.1">
    <property type="nucleotide sequence ID" value="XM_068506463.1"/>
</dbReference>
<dbReference type="AlphaFoldDB" id="A0A1J4JY85"/>
<dbReference type="EMBL" id="MLAK01000819">
    <property type="protein sequence ID" value="OHT03658.1"/>
    <property type="molecule type" value="Genomic_DNA"/>
</dbReference>
<dbReference type="PROSITE" id="PS00125">
    <property type="entry name" value="SER_THR_PHOSPHATASE"/>
    <property type="match status" value="1"/>
</dbReference>
<comment type="caution">
    <text evidence="3">The sequence shown here is derived from an EMBL/GenBank/DDBJ whole genome shotgun (WGS) entry which is preliminary data.</text>
</comment>
<dbReference type="SMART" id="SM00156">
    <property type="entry name" value="PP2Ac"/>
    <property type="match status" value="1"/>
</dbReference>
<keyword evidence="4" id="KW-1185">Reference proteome</keyword>